<dbReference type="Proteomes" id="UP000187609">
    <property type="component" value="Unassembled WGS sequence"/>
</dbReference>
<organism evidence="2 3">
    <name type="scientific">Nicotiana attenuata</name>
    <name type="common">Coyote tobacco</name>
    <dbReference type="NCBI Taxonomy" id="49451"/>
    <lineage>
        <taxon>Eukaryota</taxon>
        <taxon>Viridiplantae</taxon>
        <taxon>Streptophyta</taxon>
        <taxon>Embryophyta</taxon>
        <taxon>Tracheophyta</taxon>
        <taxon>Spermatophyta</taxon>
        <taxon>Magnoliopsida</taxon>
        <taxon>eudicotyledons</taxon>
        <taxon>Gunneridae</taxon>
        <taxon>Pentapetalae</taxon>
        <taxon>asterids</taxon>
        <taxon>lamiids</taxon>
        <taxon>Solanales</taxon>
        <taxon>Solanaceae</taxon>
        <taxon>Nicotianoideae</taxon>
        <taxon>Nicotianeae</taxon>
        <taxon>Nicotiana</taxon>
    </lineage>
</organism>
<dbReference type="InterPro" id="IPR032675">
    <property type="entry name" value="LRR_dom_sf"/>
</dbReference>
<dbReference type="SUPFAM" id="SSF52058">
    <property type="entry name" value="L domain-like"/>
    <property type="match status" value="1"/>
</dbReference>
<evidence type="ECO:0000256" key="1">
    <source>
        <dbReference type="ARBA" id="ARBA00022821"/>
    </source>
</evidence>
<dbReference type="OMA" id="YHIPEIE"/>
<protein>
    <recommendedName>
        <fullName evidence="4">Disease resistance protein</fullName>
    </recommendedName>
</protein>
<feature type="non-terminal residue" evidence="2">
    <location>
        <position position="136"/>
    </location>
</feature>
<dbReference type="PANTHER" id="PTHR36766:SF70">
    <property type="entry name" value="DISEASE RESISTANCE PROTEIN RGA4"/>
    <property type="match status" value="1"/>
</dbReference>
<name>A0A1J6HYV2_NICAT</name>
<dbReference type="SMR" id="A0A1J6HYV2"/>
<comment type="caution">
    <text evidence="2">The sequence shown here is derived from an EMBL/GenBank/DDBJ whole genome shotgun (WGS) entry which is preliminary data.</text>
</comment>
<dbReference type="PANTHER" id="PTHR36766">
    <property type="entry name" value="PLANT BROAD-SPECTRUM MILDEW RESISTANCE PROTEIN RPW8"/>
    <property type="match status" value="1"/>
</dbReference>
<reference evidence="2" key="1">
    <citation type="submission" date="2016-11" db="EMBL/GenBank/DDBJ databases">
        <title>The genome of Nicotiana attenuata.</title>
        <authorList>
            <person name="Xu S."/>
            <person name="Brockmoeller T."/>
            <person name="Gaquerel E."/>
            <person name="Navarro A."/>
            <person name="Kuhl H."/>
            <person name="Gase K."/>
            <person name="Ling Z."/>
            <person name="Zhou W."/>
            <person name="Kreitzer C."/>
            <person name="Stanke M."/>
            <person name="Tang H."/>
            <person name="Lyons E."/>
            <person name="Pandey P."/>
            <person name="Pandey S.P."/>
            <person name="Timmermann B."/>
            <person name="Baldwin I.T."/>
        </authorList>
    </citation>
    <scope>NUCLEOTIDE SEQUENCE [LARGE SCALE GENOMIC DNA]</scope>
    <source>
        <strain evidence="2">UT</strain>
    </source>
</reference>
<dbReference type="Gramene" id="OIS98021">
    <property type="protein sequence ID" value="OIS98021"/>
    <property type="gene ID" value="A4A49_62344"/>
</dbReference>
<accession>A0A1J6HYV2</accession>
<evidence type="ECO:0008006" key="4">
    <source>
        <dbReference type="Google" id="ProtNLM"/>
    </source>
</evidence>
<evidence type="ECO:0000313" key="3">
    <source>
        <dbReference type="Proteomes" id="UP000187609"/>
    </source>
</evidence>
<dbReference type="GO" id="GO:0006952">
    <property type="term" value="P:defense response"/>
    <property type="evidence" value="ECO:0007669"/>
    <property type="project" value="UniProtKB-KW"/>
</dbReference>
<keyword evidence="1" id="KW-0611">Plant defense</keyword>
<proteinExistence type="predicted"/>
<dbReference type="EMBL" id="MJEQ01037192">
    <property type="protein sequence ID" value="OIS98021.1"/>
    <property type="molecule type" value="Genomic_DNA"/>
</dbReference>
<dbReference type="Gene3D" id="3.80.10.10">
    <property type="entry name" value="Ribonuclease Inhibitor"/>
    <property type="match status" value="1"/>
</dbReference>
<sequence>MQLSALTEIRIYDFGIEALLHGLDNLTSLETLVLVNIKRLQHLDFLDAPKLSDMRIFDCPLLEAVSDRLVNLVSLESLILTDCEKLQHLPPGAAMQRLTKVQYLRIDGCPQLEESCTSRSGPNGQWSNIYHIPEIE</sequence>
<evidence type="ECO:0000313" key="2">
    <source>
        <dbReference type="EMBL" id="OIS98021.1"/>
    </source>
</evidence>
<dbReference type="AlphaFoldDB" id="A0A1J6HYV2"/>
<keyword evidence="3" id="KW-1185">Reference proteome</keyword>
<gene>
    <name evidence="2" type="ORF">A4A49_62344</name>
</gene>